<evidence type="ECO:0000256" key="4">
    <source>
        <dbReference type="ARBA" id="ARBA00022737"/>
    </source>
</evidence>
<dbReference type="PROSITE" id="PS50222">
    <property type="entry name" value="EF_HAND_2"/>
    <property type="match status" value="4"/>
</dbReference>
<dbReference type="GO" id="GO:0005509">
    <property type="term" value="F:calcium ion binding"/>
    <property type="evidence" value="ECO:0007669"/>
    <property type="project" value="InterPro"/>
</dbReference>
<dbReference type="InterPro" id="IPR002048">
    <property type="entry name" value="EF_hand_dom"/>
</dbReference>
<keyword evidence="4" id="KW-0677">Repeat</keyword>
<evidence type="ECO:0000256" key="5">
    <source>
        <dbReference type="ARBA" id="ARBA00022837"/>
    </source>
</evidence>
<dbReference type="SMART" id="SM00054">
    <property type="entry name" value="EFh"/>
    <property type="match status" value="4"/>
</dbReference>
<dbReference type="Pfam" id="PF00646">
    <property type="entry name" value="F-box"/>
    <property type="match status" value="1"/>
</dbReference>
<proteinExistence type="inferred from homology"/>
<accession>A0A5A7R3F3</accession>
<dbReference type="AlphaFoldDB" id="A0A5A7R3F3"/>
<dbReference type="CDD" id="cd22157">
    <property type="entry name" value="F-box_AtFBW1-like"/>
    <property type="match status" value="1"/>
</dbReference>
<dbReference type="EMBL" id="BKCP01010070">
    <property type="protein sequence ID" value="GER51958.1"/>
    <property type="molecule type" value="Genomic_DNA"/>
</dbReference>
<dbReference type="Gene3D" id="1.10.238.10">
    <property type="entry name" value="EF-hand"/>
    <property type="match status" value="3"/>
</dbReference>
<dbReference type="InterPro" id="IPR036047">
    <property type="entry name" value="F-box-like_dom_sf"/>
</dbReference>
<evidence type="ECO:0000256" key="1">
    <source>
        <dbReference type="ARBA" id="ARBA00009763"/>
    </source>
</evidence>
<dbReference type="PROSITE" id="PS00018">
    <property type="entry name" value="EF_HAND_1"/>
    <property type="match status" value="4"/>
</dbReference>
<organism evidence="7 8">
    <name type="scientific">Striga asiatica</name>
    <name type="common">Asiatic witchweed</name>
    <name type="synonym">Buchnera asiatica</name>
    <dbReference type="NCBI Taxonomy" id="4170"/>
    <lineage>
        <taxon>Eukaryota</taxon>
        <taxon>Viridiplantae</taxon>
        <taxon>Streptophyta</taxon>
        <taxon>Embryophyta</taxon>
        <taxon>Tracheophyta</taxon>
        <taxon>Spermatophyta</taxon>
        <taxon>Magnoliopsida</taxon>
        <taxon>eudicotyledons</taxon>
        <taxon>Gunneridae</taxon>
        <taxon>Pentapetalae</taxon>
        <taxon>asterids</taxon>
        <taxon>lamiids</taxon>
        <taxon>Lamiales</taxon>
        <taxon>Orobanchaceae</taxon>
        <taxon>Buchnereae</taxon>
        <taxon>Striga</taxon>
    </lineage>
</organism>
<dbReference type="NCBIfam" id="TIGR01640">
    <property type="entry name" value="F_box_assoc_1"/>
    <property type="match status" value="1"/>
</dbReference>
<dbReference type="SUPFAM" id="SSF81383">
    <property type="entry name" value="F-box domain"/>
    <property type="match status" value="1"/>
</dbReference>
<name>A0A5A7R3F3_STRAF</name>
<evidence type="ECO:0000256" key="2">
    <source>
        <dbReference type="ARBA" id="ARBA00022481"/>
    </source>
</evidence>
<dbReference type="GO" id="GO:0016460">
    <property type="term" value="C:myosin II complex"/>
    <property type="evidence" value="ECO:0007669"/>
    <property type="project" value="TreeGrafter"/>
</dbReference>
<protein>
    <submittedName>
        <fullName evidence="7">Calmodulin-related protein</fullName>
    </submittedName>
</protein>
<keyword evidence="3" id="KW-0479">Metal-binding</keyword>
<feature type="domain" description="EF-hand" evidence="6">
    <location>
        <begin position="516"/>
        <end position="548"/>
    </location>
</feature>
<dbReference type="Proteomes" id="UP000325081">
    <property type="component" value="Unassembled WGS sequence"/>
</dbReference>
<dbReference type="Pfam" id="PF13499">
    <property type="entry name" value="EF-hand_7"/>
    <property type="match status" value="2"/>
</dbReference>
<sequence length="548" mass="61828">MEACPYLGEDVLVEILTRLPVKALLRLRSVCKSWKSMIGSPEFRSLHLSSKRHSSKVLLTTKYPQLRGPHEPVVEWYLLLDNDHHRPADSSWLGPLDFPFEYPRFTSPHIVGSINGLICESLSPTRASDVQAVISIMLWNPTIRRHVYLPDLTLTNSKPDESSMEFGYDPTTDDYKIVVLTLPAEFNVYSLNSNAWRRGNLLVHQCPDSKTFRSTGAFVGGKMHWLLCMADYEMGPYCSSYSLYSFDVAEEVFEEVALPPQDPVAFSFPRVTVLGDSLLVGLASNWNSSWTIWVQIAAGGWKKMYTVKDPMSRPTEFVCVLKNGELIMDRWPDDDSSGLSAHDPRARQFKDLEPLPFSQLRQYGGVASLNDHQESLVLLDCTPVADPRSMSCQLSTQGEMADQLTDDQISEFKEAFSLFDKDGDGCITTKELGTVMRSLGQNPTEAELQDMINEVDADGNGTIDFPEFLNLMARKMKDTDSEEELKEAFRVFDKDQNGFISAAELRHVMTNLGEKLTDEEVDEMIREADVDGDGQINYEEFVKVMMAK</sequence>
<evidence type="ECO:0000313" key="8">
    <source>
        <dbReference type="Proteomes" id="UP000325081"/>
    </source>
</evidence>
<dbReference type="Pfam" id="PF08268">
    <property type="entry name" value="FBA_3"/>
    <property type="match status" value="1"/>
</dbReference>
<comment type="similarity">
    <text evidence="1">Belongs to the calmodulin family.</text>
</comment>
<feature type="domain" description="EF-hand" evidence="6">
    <location>
        <begin position="443"/>
        <end position="478"/>
    </location>
</feature>
<dbReference type="FunFam" id="1.10.238.10:FF:000042">
    <property type="entry name" value="Calmodulin"/>
    <property type="match status" value="1"/>
</dbReference>
<keyword evidence="8" id="KW-1185">Reference proteome</keyword>
<dbReference type="SMART" id="SM00256">
    <property type="entry name" value="FBOX"/>
    <property type="match status" value="1"/>
</dbReference>
<dbReference type="Gene3D" id="1.20.1280.50">
    <property type="match status" value="1"/>
</dbReference>
<gene>
    <name evidence="7" type="ORF">STAS_29379</name>
</gene>
<reference evidence="8" key="1">
    <citation type="journal article" date="2019" name="Curr. Biol.">
        <title>Genome Sequence of Striga asiatica Provides Insight into the Evolution of Plant Parasitism.</title>
        <authorList>
            <person name="Yoshida S."/>
            <person name="Kim S."/>
            <person name="Wafula E.K."/>
            <person name="Tanskanen J."/>
            <person name="Kim Y.M."/>
            <person name="Honaas L."/>
            <person name="Yang Z."/>
            <person name="Spallek T."/>
            <person name="Conn C.E."/>
            <person name="Ichihashi Y."/>
            <person name="Cheong K."/>
            <person name="Cui S."/>
            <person name="Der J.P."/>
            <person name="Gundlach H."/>
            <person name="Jiao Y."/>
            <person name="Hori C."/>
            <person name="Ishida J.K."/>
            <person name="Kasahara H."/>
            <person name="Kiba T."/>
            <person name="Kim M.S."/>
            <person name="Koo N."/>
            <person name="Laohavisit A."/>
            <person name="Lee Y.H."/>
            <person name="Lumba S."/>
            <person name="McCourt P."/>
            <person name="Mortimer J.C."/>
            <person name="Mutuku J.M."/>
            <person name="Nomura T."/>
            <person name="Sasaki-Sekimoto Y."/>
            <person name="Seto Y."/>
            <person name="Wang Y."/>
            <person name="Wakatake T."/>
            <person name="Sakakibara H."/>
            <person name="Demura T."/>
            <person name="Yamaguchi S."/>
            <person name="Yoneyama K."/>
            <person name="Manabe R.I."/>
            <person name="Nelson D.C."/>
            <person name="Schulman A.H."/>
            <person name="Timko M.P."/>
            <person name="dePamphilis C.W."/>
            <person name="Choi D."/>
            <person name="Shirasu K."/>
        </authorList>
    </citation>
    <scope>NUCLEOTIDE SEQUENCE [LARGE SCALE GENOMIC DNA]</scope>
    <source>
        <strain evidence="8">cv. UVA1</strain>
    </source>
</reference>
<keyword evidence="2" id="KW-0488">Methylation</keyword>
<dbReference type="InterPro" id="IPR011992">
    <property type="entry name" value="EF-hand-dom_pair"/>
</dbReference>
<feature type="domain" description="EF-hand" evidence="6">
    <location>
        <begin position="407"/>
        <end position="442"/>
    </location>
</feature>
<dbReference type="InterPro" id="IPR001810">
    <property type="entry name" value="F-box_dom"/>
</dbReference>
<evidence type="ECO:0000313" key="7">
    <source>
        <dbReference type="EMBL" id="GER51958.1"/>
    </source>
</evidence>
<dbReference type="InterPro" id="IPR050230">
    <property type="entry name" value="CALM/Myosin/TropC-like"/>
</dbReference>
<dbReference type="CDD" id="cd00051">
    <property type="entry name" value="EFh"/>
    <property type="match status" value="2"/>
</dbReference>
<comment type="caution">
    <text evidence="7">The sequence shown here is derived from an EMBL/GenBank/DDBJ whole genome shotgun (WGS) entry which is preliminary data.</text>
</comment>
<dbReference type="OrthoDB" id="591557at2759"/>
<dbReference type="PANTHER" id="PTHR23048">
    <property type="entry name" value="MYOSIN LIGHT CHAIN 1, 3"/>
    <property type="match status" value="1"/>
</dbReference>
<dbReference type="InterPro" id="IPR017451">
    <property type="entry name" value="F-box-assoc_interact_dom"/>
</dbReference>
<keyword evidence="5" id="KW-0106">Calcium</keyword>
<feature type="domain" description="EF-hand" evidence="6">
    <location>
        <begin position="480"/>
        <end position="515"/>
    </location>
</feature>
<dbReference type="PANTHER" id="PTHR23048:SF53">
    <property type="entry name" value="CALMODULIN"/>
    <property type="match status" value="1"/>
</dbReference>
<dbReference type="InterPro" id="IPR013187">
    <property type="entry name" value="F-box-assoc_dom_typ3"/>
</dbReference>
<dbReference type="FunFam" id="1.10.238.10:FF:000034">
    <property type="entry name" value="Calmodulin"/>
    <property type="match status" value="1"/>
</dbReference>
<dbReference type="SUPFAM" id="SSF47473">
    <property type="entry name" value="EF-hand"/>
    <property type="match status" value="1"/>
</dbReference>
<evidence type="ECO:0000256" key="3">
    <source>
        <dbReference type="ARBA" id="ARBA00022723"/>
    </source>
</evidence>
<evidence type="ECO:0000259" key="6">
    <source>
        <dbReference type="PROSITE" id="PS50222"/>
    </source>
</evidence>
<dbReference type="InterPro" id="IPR018247">
    <property type="entry name" value="EF_Hand_1_Ca_BS"/>
</dbReference>